<protein>
    <submittedName>
        <fullName evidence="2">Uncharacterized protein</fullName>
    </submittedName>
</protein>
<organism evidence="2 4">
    <name type="scientific">Trichococcus ilyis</name>
    <dbReference type="NCBI Taxonomy" id="640938"/>
    <lineage>
        <taxon>Bacteria</taxon>
        <taxon>Bacillati</taxon>
        <taxon>Bacillota</taxon>
        <taxon>Bacilli</taxon>
        <taxon>Lactobacillales</taxon>
        <taxon>Carnobacteriaceae</taxon>
        <taxon>Trichococcus</taxon>
    </lineage>
</organism>
<proteinExistence type="predicted"/>
<keyword evidence="5" id="KW-1185">Reference proteome</keyword>
<dbReference type="Proteomes" id="UP000199280">
    <property type="component" value="Unassembled WGS sequence"/>
</dbReference>
<evidence type="ECO:0000313" key="3">
    <source>
        <dbReference type="EMBL" id="SEJ97538.1"/>
    </source>
</evidence>
<sequence length="81" mass="9907">MFDKKTKYSKKWFENVSDEKFYTEREPVRQAACRGDEGAEGLLNRFNNEEIRRMNEKYKKEHPDAKPRHREHGWYLPNDDD</sequence>
<dbReference type="EMBL" id="FJNB01000023">
    <property type="protein sequence ID" value="CZR07737.1"/>
    <property type="molecule type" value="Genomic_DNA"/>
</dbReference>
<evidence type="ECO:0000256" key="1">
    <source>
        <dbReference type="SAM" id="MobiDB-lite"/>
    </source>
</evidence>
<dbReference type="OrthoDB" id="2084944at2"/>
<gene>
    <name evidence="3" type="ORF">SAMN05216375_1527</name>
    <name evidence="2" type="ORF">TR210_2475</name>
</gene>
<evidence type="ECO:0000313" key="5">
    <source>
        <dbReference type="Proteomes" id="UP000199280"/>
    </source>
</evidence>
<reference evidence="2 4" key="1">
    <citation type="submission" date="2016-02" db="EMBL/GenBank/DDBJ databases">
        <authorList>
            <person name="Wen L."/>
            <person name="He K."/>
            <person name="Yang H."/>
        </authorList>
    </citation>
    <scope>NUCLEOTIDE SEQUENCE [LARGE SCALE GENOMIC DNA]</scope>
    <source>
        <strain evidence="2">Trichococcus_R210</strain>
    </source>
</reference>
<evidence type="ECO:0000313" key="4">
    <source>
        <dbReference type="Proteomes" id="UP000076878"/>
    </source>
</evidence>
<dbReference type="AlphaFoldDB" id="A0A143Z9K9"/>
<name>A0A143Z9K9_9LACT</name>
<evidence type="ECO:0000313" key="2">
    <source>
        <dbReference type="EMBL" id="CZR07737.1"/>
    </source>
</evidence>
<reference evidence="3 5" key="2">
    <citation type="submission" date="2016-10" db="EMBL/GenBank/DDBJ databases">
        <authorList>
            <person name="Varghese N."/>
            <person name="Submissions S."/>
        </authorList>
    </citation>
    <scope>NUCLEOTIDE SEQUENCE [LARGE SCALE GENOMIC DNA]</scope>
    <source>
        <strain evidence="3 5">DSM 22150</strain>
    </source>
</reference>
<feature type="region of interest" description="Disordered" evidence="1">
    <location>
        <begin position="54"/>
        <end position="81"/>
    </location>
</feature>
<dbReference type="STRING" id="640938.TR210_2475"/>
<accession>A0A143Z9K9</accession>
<dbReference type="EMBL" id="FNYT01000052">
    <property type="protein sequence ID" value="SEJ97538.1"/>
    <property type="molecule type" value="Genomic_DNA"/>
</dbReference>
<feature type="compositionally biased region" description="Basic and acidic residues" evidence="1">
    <location>
        <begin position="54"/>
        <end position="66"/>
    </location>
</feature>
<dbReference type="RefSeq" id="WP_068624238.1">
    <property type="nucleotide sequence ID" value="NZ_FJNB01000023.1"/>
</dbReference>
<dbReference type="Proteomes" id="UP000076878">
    <property type="component" value="Unassembled WGS sequence"/>
</dbReference>